<keyword evidence="4" id="KW-1185">Reference proteome</keyword>
<dbReference type="Pfam" id="PF24178">
    <property type="entry name" value="Subterisin"/>
    <property type="match status" value="1"/>
</dbReference>
<gene>
    <name evidence="2" type="ORF">K7G82_13530</name>
    <name evidence="3" type="ORF">K7G82_29405</name>
</gene>
<reference evidence="3 4" key="1">
    <citation type="submission" date="2021-08" db="EMBL/GenBank/DDBJ databases">
        <authorList>
            <person name="Tuo L."/>
        </authorList>
    </citation>
    <scope>NUCLEOTIDE SEQUENCE [LARGE SCALE GENOMIC DNA]</scope>
    <source>
        <strain evidence="3 4">JCM 31229</strain>
    </source>
</reference>
<evidence type="ECO:0000256" key="1">
    <source>
        <dbReference type="SAM" id="MobiDB-lite"/>
    </source>
</evidence>
<evidence type="ECO:0000313" key="3">
    <source>
        <dbReference type="EMBL" id="MBY8826456.1"/>
    </source>
</evidence>
<dbReference type="Proteomes" id="UP000706039">
    <property type="component" value="Unassembled WGS sequence"/>
</dbReference>
<evidence type="ECO:0000313" key="2">
    <source>
        <dbReference type="EMBL" id="MBY8823321.1"/>
    </source>
</evidence>
<feature type="region of interest" description="Disordered" evidence="1">
    <location>
        <begin position="21"/>
        <end position="45"/>
    </location>
</feature>
<dbReference type="NCBIfam" id="NF033522">
    <property type="entry name" value="lasso_benenodin"/>
    <property type="match status" value="1"/>
</dbReference>
<accession>A0ABS7PZB4</accession>
<name>A0ABS7PZB4_9SPHN</name>
<evidence type="ECO:0000313" key="4">
    <source>
        <dbReference type="Proteomes" id="UP000706039"/>
    </source>
</evidence>
<sequence>MNRQTETLDSVTLDLGVASLETRGFGKGQRDVPDEQDPASGLSDD</sequence>
<dbReference type="RefSeq" id="WP_222990437.1">
    <property type="nucleotide sequence ID" value="NZ_JAINVV010000006.1"/>
</dbReference>
<dbReference type="EMBL" id="JAINVV010000018">
    <property type="protein sequence ID" value="MBY8826456.1"/>
    <property type="molecule type" value="Genomic_DNA"/>
</dbReference>
<organism evidence="3 4">
    <name type="scientific">Sphingomonas colocasiae</name>
    <dbReference type="NCBI Taxonomy" id="1848973"/>
    <lineage>
        <taxon>Bacteria</taxon>
        <taxon>Pseudomonadati</taxon>
        <taxon>Pseudomonadota</taxon>
        <taxon>Alphaproteobacteria</taxon>
        <taxon>Sphingomonadales</taxon>
        <taxon>Sphingomonadaceae</taxon>
        <taxon>Sphingomonas</taxon>
    </lineage>
</organism>
<dbReference type="InterPro" id="IPR049805">
    <property type="entry name" value="Lasso_benenodin"/>
</dbReference>
<proteinExistence type="predicted"/>
<protein>
    <submittedName>
        <fullName evidence="3">Benenodin family lasso peptide</fullName>
    </submittedName>
</protein>
<comment type="caution">
    <text evidence="3">The sequence shown here is derived from an EMBL/GenBank/DDBJ whole genome shotgun (WGS) entry which is preliminary data.</text>
</comment>
<dbReference type="EMBL" id="JAINVV010000006">
    <property type="protein sequence ID" value="MBY8823321.1"/>
    <property type="molecule type" value="Genomic_DNA"/>
</dbReference>